<evidence type="ECO:0000313" key="1">
    <source>
        <dbReference type="EMBL" id="CDQ00356.1"/>
    </source>
</evidence>
<protein>
    <submittedName>
        <fullName evidence="1">Bm10903, isoform b</fullName>
    </submittedName>
</protein>
<reference evidence="1" key="2">
    <citation type="submission" date="2012-12" db="EMBL/GenBank/DDBJ databases">
        <authorList>
            <consortium name="WormBase Consortium"/>
            <person name="Ghedin E."/>
            <person name="Paulini M."/>
        </authorList>
    </citation>
    <scope>NUCLEOTIDE SEQUENCE</scope>
    <source>
        <strain evidence="1">FR3</strain>
    </source>
</reference>
<reference evidence="1" key="1">
    <citation type="journal article" date="2007" name="Science">
        <title>Draft genome of the filarial nematode parasite Brugia malayi.</title>
        <authorList>
            <person name="Ghedin E."/>
            <person name="Wang S."/>
            <person name="Spiro D."/>
            <person name="Caler E."/>
            <person name="Zhao Q."/>
            <person name="Crabtree J."/>
            <person name="Allen J.E."/>
            <person name="Delcher A.L."/>
            <person name="Guiliano D.B."/>
            <person name="Miranda-Saavedra D."/>
            <person name="Angiuoli S.V."/>
            <person name="Creasy T."/>
            <person name="Amedeo P."/>
            <person name="Haas B."/>
            <person name="El-Sayed N.M."/>
            <person name="Wortman J.R."/>
            <person name="Feldblyum T."/>
            <person name="Tallon L."/>
            <person name="Schatz M."/>
            <person name="Shumway M."/>
            <person name="Koo H."/>
            <person name="Salzberg S.L."/>
            <person name="Schobel S."/>
            <person name="Pertea M."/>
            <person name="Pop M."/>
            <person name="White O."/>
            <person name="Barton G.J."/>
            <person name="Carlow C.K."/>
            <person name="Crawford M.J."/>
            <person name="Daub J."/>
            <person name="Dimmic M.W."/>
            <person name="Estes C.F."/>
            <person name="Foster J.M."/>
            <person name="Ganatra M."/>
            <person name="Gregory W.F."/>
            <person name="Johnson N.M."/>
            <person name="Jin J."/>
            <person name="Komuniecki R."/>
            <person name="Korf I."/>
            <person name="Kumar S."/>
            <person name="Laney S."/>
            <person name="Li B.W."/>
            <person name="Li W."/>
            <person name="Lindblom T.H."/>
            <person name="Lustigman S."/>
            <person name="Ma D."/>
            <person name="Maina C.V."/>
            <person name="Martin D.M."/>
            <person name="McCarter J.P."/>
            <person name="McReynolds L."/>
            <person name="Mitreva M."/>
            <person name="Nutman T.B."/>
            <person name="Parkinson J."/>
            <person name="Peregrin-Alvarez J.M."/>
            <person name="Poole C."/>
            <person name="Ren Q."/>
            <person name="Saunders L."/>
            <person name="Sluder A.E."/>
            <person name="Smith K."/>
            <person name="Stanke M."/>
            <person name="Unnasch T.R."/>
            <person name="Ware J."/>
            <person name="Wei A.D."/>
            <person name="Weil G."/>
            <person name="Williams D.J."/>
            <person name="Zhang Y."/>
            <person name="Williams S.A."/>
            <person name="Fraser-Liggett C."/>
            <person name="Slatko B."/>
            <person name="Blaxter M.L."/>
            <person name="Scott A.L."/>
        </authorList>
    </citation>
    <scope>NUCLEOTIDE SEQUENCE</scope>
    <source>
        <strain evidence="1">FR3</strain>
    </source>
</reference>
<gene>
    <name evidence="1" type="primary">Bm10903</name>
    <name evidence="1" type="ORF">BM_Bm10903</name>
</gene>
<proteinExistence type="predicted"/>
<organism evidence="1">
    <name type="scientific">Brugia malayi</name>
    <name type="common">Filarial nematode worm</name>
    <dbReference type="NCBI Taxonomy" id="6279"/>
    <lineage>
        <taxon>Eukaryota</taxon>
        <taxon>Metazoa</taxon>
        <taxon>Ecdysozoa</taxon>
        <taxon>Nematoda</taxon>
        <taxon>Chromadorea</taxon>
        <taxon>Rhabditida</taxon>
        <taxon>Spirurina</taxon>
        <taxon>Spiruromorpha</taxon>
        <taxon>Filarioidea</taxon>
        <taxon>Onchocercidae</taxon>
        <taxon>Brugia</taxon>
    </lineage>
</organism>
<accession>A0A1I9G4U2</accession>
<sequence length="154" mass="17881">MTYTPFDILSGNQRCHMRTATFAHNEYQIHSKRSESFNRSGVLEDLIKQMACRFPIISHLFDNFIWLMNHYLFYSDYINYSLYRMATYYECKPELLRVGGKKRQMDPQLILDQLISSLLVGACISTLQLPFNRINCILCMGAVPTVGSISFNSK</sequence>
<dbReference type="AlphaFoldDB" id="A0A1I9G4U2"/>
<dbReference type="EMBL" id="LN857014">
    <property type="protein sequence ID" value="CDQ00356.1"/>
    <property type="molecule type" value="Genomic_DNA"/>
</dbReference>
<name>A0A1I9G4U2_BRUMA</name>